<keyword evidence="1" id="KW-0805">Transcription regulation</keyword>
<evidence type="ECO:0000256" key="2">
    <source>
        <dbReference type="ARBA" id="ARBA00023125"/>
    </source>
</evidence>
<dbReference type="Gene3D" id="1.10.10.60">
    <property type="entry name" value="Homeodomain-like"/>
    <property type="match status" value="1"/>
</dbReference>
<dbReference type="EMBL" id="PSNW01000013">
    <property type="protein sequence ID" value="PPE72398.1"/>
    <property type="molecule type" value="Genomic_DNA"/>
</dbReference>
<proteinExistence type="predicted"/>
<keyword evidence="3" id="KW-0804">Transcription</keyword>
<dbReference type="RefSeq" id="WP_104231947.1">
    <property type="nucleotide sequence ID" value="NZ_PSNW01000013.1"/>
</dbReference>
<dbReference type="SMART" id="SM00342">
    <property type="entry name" value="HTH_ARAC"/>
    <property type="match status" value="1"/>
</dbReference>
<dbReference type="Pfam" id="PF12625">
    <property type="entry name" value="Arabinose_bd"/>
    <property type="match status" value="1"/>
</dbReference>
<keyword evidence="2" id="KW-0238">DNA-binding</keyword>
<evidence type="ECO:0000256" key="3">
    <source>
        <dbReference type="ARBA" id="ARBA00023163"/>
    </source>
</evidence>
<accession>A0A2S5TC49</accession>
<feature type="domain" description="HTH araC/xylS-type" evidence="4">
    <location>
        <begin position="233"/>
        <end position="330"/>
    </location>
</feature>
<dbReference type="Pfam" id="PF12833">
    <property type="entry name" value="HTH_18"/>
    <property type="match status" value="1"/>
</dbReference>
<dbReference type="SUPFAM" id="SSF46689">
    <property type="entry name" value="Homeodomain-like"/>
    <property type="match status" value="1"/>
</dbReference>
<dbReference type="InterPro" id="IPR009057">
    <property type="entry name" value="Homeodomain-like_sf"/>
</dbReference>
<dbReference type="Proteomes" id="UP000238220">
    <property type="component" value="Unassembled WGS sequence"/>
</dbReference>
<dbReference type="AlphaFoldDB" id="A0A2S5TC49"/>
<dbReference type="PROSITE" id="PS00041">
    <property type="entry name" value="HTH_ARAC_FAMILY_1"/>
    <property type="match status" value="1"/>
</dbReference>
<dbReference type="GO" id="GO:0005829">
    <property type="term" value="C:cytosol"/>
    <property type="evidence" value="ECO:0007669"/>
    <property type="project" value="TreeGrafter"/>
</dbReference>
<evidence type="ECO:0000313" key="6">
    <source>
        <dbReference type="Proteomes" id="UP000238220"/>
    </source>
</evidence>
<evidence type="ECO:0000259" key="4">
    <source>
        <dbReference type="PROSITE" id="PS01124"/>
    </source>
</evidence>
<reference evidence="5 6" key="1">
    <citation type="submission" date="2018-02" db="EMBL/GenBank/DDBJ databases">
        <title>Genome sequencing of Solimonas sp. HR-BB.</title>
        <authorList>
            <person name="Lee Y."/>
            <person name="Jeon C.O."/>
        </authorList>
    </citation>
    <scope>NUCLEOTIDE SEQUENCE [LARGE SCALE GENOMIC DNA]</scope>
    <source>
        <strain evidence="5 6">HR-BB</strain>
    </source>
</reference>
<protein>
    <recommendedName>
        <fullName evidence="4">HTH araC/xylS-type domain-containing protein</fullName>
    </recommendedName>
</protein>
<dbReference type="InterPro" id="IPR032687">
    <property type="entry name" value="AraC-type_N"/>
</dbReference>
<gene>
    <name evidence="5" type="ORF">C3942_18985</name>
</gene>
<evidence type="ECO:0000313" key="5">
    <source>
        <dbReference type="EMBL" id="PPE72398.1"/>
    </source>
</evidence>
<evidence type="ECO:0000256" key="1">
    <source>
        <dbReference type="ARBA" id="ARBA00023015"/>
    </source>
</evidence>
<dbReference type="GO" id="GO:0003700">
    <property type="term" value="F:DNA-binding transcription factor activity"/>
    <property type="evidence" value="ECO:0007669"/>
    <property type="project" value="InterPro"/>
</dbReference>
<dbReference type="OrthoDB" id="9814125at2"/>
<dbReference type="InterPro" id="IPR018060">
    <property type="entry name" value="HTH_AraC"/>
</dbReference>
<dbReference type="GO" id="GO:0000976">
    <property type="term" value="F:transcription cis-regulatory region binding"/>
    <property type="evidence" value="ECO:0007669"/>
    <property type="project" value="TreeGrafter"/>
</dbReference>
<dbReference type="PROSITE" id="PS01124">
    <property type="entry name" value="HTH_ARAC_FAMILY_2"/>
    <property type="match status" value="1"/>
</dbReference>
<dbReference type="PANTHER" id="PTHR47894:SF4">
    <property type="entry name" value="HTH-TYPE TRANSCRIPTIONAL REGULATOR GADX"/>
    <property type="match status" value="1"/>
</dbReference>
<keyword evidence="6" id="KW-1185">Reference proteome</keyword>
<dbReference type="InterPro" id="IPR018062">
    <property type="entry name" value="HTH_AraC-typ_CS"/>
</dbReference>
<comment type="caution">
    <text evidence="5">The sequence shown here is derived from an EMBL/GenBank/DDBJ whole genome shotgun (WGS) entry which is preliminary data.</text>
</comment>
<organism evidence="5 6">
    <name type="scientific">Solimonas fluminis</name>
    <dbReference type="NCBI Taxonomy" id="2086571"/>
    <lineage>
        <taxon>Bacteria</taxon>
        <taxon>Pseudomonadati</taxon>
        <taxon>Pseudomonadota</taxon>
        <taxon>Gammaproteobacteria</taxon>
        <taxon>Nevskiales</taxon>
        <taxon>Nevskiaceae</taxon>
        <taxon>Solimonas</taxon>
    </lineage>
</organism>
<dbReference type="PANTHER" id="PTHR47894">
    <property type="entry name" value="HTH-TYPE TRANSCRIPTIONAL REGULATOR GADX"/>
    <property type="match status" value="1"/>
</dbReference>
<name>A0A2S5TC49_9GAMM</name>
<sequence length="330" mass="35156">MSGYFLPSYTLKGAAELIAELGGDPLAVARRAAIPAAALRQPDIPLQARCVGAFFEHAAAACGCRGFGLRMAERSSMAVLGALWVLLRNAGTVRQMLEDFAANYALFTSAASVSLRRSGGGLFVCWDPAMAPAGGSVQSVEYVLAVICSELRGFCPPAWQPAGALFRHAAPAQADDHQRVFGPQLLFNQDCNALFLDNATLDLPVNLRGSGSRRLTAAALRLEGGPPDSAVATRVEGIVRALLAFAPCTLEDVGRILGMAPRTLQDHLKAGGRSFKQIKDAVRADLALKYVQQSALSLSEIADILGYAELSNFSRSFRRWHGRTATALRA</sequence>